<dbReference type="STRING" id="1007676.ABM34_06965"/>
<name>A0A0H4QKQ8_9LACO</name>
<dbReference type="KEGG" id="lgn:ABM34_06965"/>
<accession>A0A0H4QKQ8</accession>
<evidence type="ECO:0000313" key="2">
    <source>
        <dbReference type="Proteomes" id="UP000036106"/>
    </source>
</evidence>
<dbReference type="InterPro" id="IPR012545">
    <property type="entry name" value="DUF1697"/>
</dbReference>
<dbReference type="OrthoDB" id="9806494at2"/>
<dbReference type="Pfam" id="PF08002">
    <property type="entry name" value="DUF1697"/>
    <property type="match status" value="1"/>
</dbReference>
<protein>
    <recommendedName>
        <fullName evidence="3">Phosphopentomutase</fullName>
    </recommendedName>
</protein>
<dbReference type="EMBL" id="CP012034">
    <property type="protein sequence ID" value="AKP67303.1"/>
    <property type="molecule type" value="Genomic_DNA"/>
</dbReference>
<organism evidence="1 2">
    <name type="scientific">Companilactobacillus ginsenosidimutans</name>
    <dbReference type="NCBI Taxonomy" id="1007676"/>
    <lineage>
        <taxon>Bacteria</taxon>
        <taxon>Bacillati</taxon>
        <taxon>Bacillota</taxon>
        <taxon>Bacilli</taxon>
        <taxon>Lactobacillales</taxon>
        <taxon>Lactobacillaceae</taxon>
        <taxon>Companilactobacillus</taxon>
    </lineage>
</organism>
<dbReference type="Gene3D" id="3.30.70.1280">
    <property type="entry name" value="SP0830-like domains"/>
    <property type="match status" value="1"/>
</dbReference>
<evidence type="ECO:0000313" key="1">
    <source>
        <dbReference type="EMBL" id="AKP67303.1"/>
    </source>
</evidence>
<sequence>MKYLVLFRGINVGGHSRVPMQTLRDEFTSAGYEAVHTYINSGNLFITSDRPLEKVESQVTDILVSNFDFPIDFRVLSESEYKTDLEQAPEWWGQDKTLRHNALFKLNSYEAKWDEWLPTKLTEYDQVKITQNAIFWTSTFKINYSKSFYSKLLGTDFYKQTSARNFNTTTKLATLF</sequence>
<dbReference type="PANTHER" id="PTHR36439:SF1">
    <property type="entry name" value="DUF1697 DOMAIN-CONTAINING PROTEIN"/>
    <property type="match status" value="1"/>
</dbReference>
<dbReference type="PIRSF" id="PIRSF008502">
    <property type="entry name" value="UCP008502"/>
    <property type="match status" value="1"/>
</dbReference>
<dbReference type="Gene3D" id="3.30.70.1260">
    <property type="entry name" value="bacterial protein sp0830 like"/>
    <property type="match status" value="1"/>
</dbReference>
<dbReference type="RefSeq" id="WP_048704527.1">
    <property type="nucleotide sequence ID" value="NZ_CP012034.1"/>
</dbReference>
<dbReference type="SUPFAM" id="SSF160379">
    <property type="entry name" value="SP0830-like"/>
    <property type="match status" value="1"/>
</dbReference>
<dbReference type="AlphaFoldDB" id="A0A0H4QKQ8"/>
<dbReference type="PATRIC" id="fig|1007676.4.peg.1395"/>
<evidence type="ECO:0008006" key="3">
    <source>
        <dbReference type="Google" id="ProtNLM"/>
    </source>
</evidence>
<proteinExistence type="predicted"/>
<dbReference type="PANTHER" id="PTHR36439">
    <property type="entry name" value="BLL4334 PROTEIN"/>
    <property type="match status" value="1"/>
</dbReference>
<keyword evidence="2" id="KW-1185">Reference proteome</keyword>
<dbReference type="Proteomes" id="UP000036106">
    <property type="component" value="Chromosome"/>
</dbReference>
<gene>
    <name evidence="1" type="ORF">ABM34_06965</name>
</gene>
<reference evidence="2" key="1">
    <citation type="submission" date="2015-07" db="EMBL/GenBank/DDBJ databases">
        <title>Lactobacillus ginsenosidimutans/EMML 3141/ whole genome sequencing.</title>
        <authorList>
            <person name="Kim M.K."/>
            <person name="Im W.-T."/>
            <person name="Srinivasan S."/>
            <person name="Lee J.-J."/>
        </authorList>
    </citation>
    <scope>NUCLEOTIDE SEQUENCE [LARGE SCALE GENOMIC DNA]</scope>
    <source>
        <strain evidence="2">EMML 3041</strain>
    </source>
</reference>